<organism evidence="7 8">
    <name type="scientific">Symbiochloris irregularis</name>
    <dbReference type="NCBI Taxonomy" id="706552"/>
    <lineage>
        <taxon>Eukaryota</taxon>
        <taxon>Viridiplantae</taxon>
        <taxon>Chlorophyta</taxon>
        <taxon>core chlorophytes</taxon>
        <taxon>Trebouxiophyceae</taxon>
        <taxon>Trebouxiales</taxon>
        <taxon>Trebouxiaceae</taxon>
        <taxon>Symbiochloris</taxon>
    </lineage>
</organism>
<evidence type="ECO:0000256" key="4">
    <source>
        <dbReference type="ARBA" id="ARBA00038123"/>
    </source>
</evidence>
<feature type="coiled-coil region" evidence="5">
    <location>
        <begin position="875"/>
        <end position="986"/>
    </location>
</feature>
<keyword evidence="5" id="KW-0175">Coiled coil</keyword>
<protein>
    <submittedName>
        <fullName evidence="7">Uncharacterized protein</fullName>
    </submittedName>
</protein>
<dbReference type="Proteomes" id="UP001465755">
    <property type="component" value="Unassembled WGS sequence"/>
</dbReference>
<evidence type="ECO:0000313" key="8">
    <source>
        <dbReference type="Proteomes" id="UP001465755"/>
    </source>
</evidence>
<feature type="coiled-coil region" evidence="5">
    <location>
        <begin position="126"/>
        <end position="160"/>
    </location>
</feature>
<dbReference type="InterPro" id="IPR051877">
    <property type="entry name" value="Centriole_BasalBody_StrucProt"/>
</dbReference>
<evidence type="ECO:0000256" key="5">
    <source>
        <dbReference type="SAM" id="Coils"/>
    </source>
</evidence>
<reference evidence="7 8" key="1">
    <citation type="journal article" date="2024" name="Nat. Commun.">
        <title>Phylogenomics reveals the evolutionary origins of lichenization in chlorophyte algae.</title>
        <authorList>
            <person name="Puginier C."/>
            <person name="Libourel C."/>
            <person name="Otte J."/>
            <person name="Skaloud P."/>
            <person name="Haon M."/>
            <person name="Grisel S."/>
            <person name="Petersen M."/>
            <person name="Berrin J.G."/>
            <person name="Delaux P.M."/>
            <person name="Dal Grande F."/>
            <person name="Keller J."/>
        </authorList>
    </citation>
    <scope>NUCLEOTIDE SEQUENCE [LARGE SCALE GENOMIC DNA]</scope>
    <source>
        <strain evidence="7 8">SAG 2036</strain>
    </source>
</reference>
<sequence length="1129" mass="124961">MGPQPTTAAQRSDLEVLRRKLDALCYDDELDERSAALVGNLVEDLIRVTEGYRGQKTQLAQGLQDLDDARVQAKAFRHDANRLTAENNRLHKQALQAAEAADAAAREHYKQAKARDAELAELSFWKQRHTERFRELETANEELKARLLAAEDEEQEVDRGVHGSVDLTVQRAASPQQPTKQDPNEDAKLLAASAHRVQDLEAALQKSGERVQQAQQDLSVAQAGLERRDGEIQRLAGLLERCDASDALALKHRAETHENIILQLHAQVAALTKELAESAKQLREKAPLEASLAKAQAAKEQAERRLREAGQENASIAREVVEMRTSLQRLQAIKVTPSPDIRASAKKHRISFFPSSIHMALNIEVFRAETPLEFLAANAKAAKLAAELAATQAQLAEAAQKSLRLETEALARQTVLTQLQAELGSSQTQVQELGATTRQLQEALQAASIKPLWMTAPAALPNESSGPSQQRPQTAPARDDSLAQRNDSSLADQSLTQTDKSLGLGGARTRNEAVSNLAAELKEAVEGRVQAEKELAEAQVQVTQLSQQVQHLIGQQQEAAPEPDQNERMQDQIEAHKAQSQALHSQIISLQARLTQLQDVNHQLTQRLEEASHGTSRLNEVELDGVRADRDASSAHAAALSQQLEEARSELQKRGQEVEALTQLSLKGESTLRDYVSHLQDTQTQLQAASLRETRMHSDAEGTQAALDHSQQETMRLSKEYAKLQAQYTALQQQLTQQEQAMSMLSEERALALSQGQEASRALQAADARLSSATSALHDSEGRERQLQAQLDAALQNLEALDQERASLQEDLHRLTEDLESLTRENQVIATSLETAREEGTQWQAQARAGGARMSHLEMVLEGREAEIAELRSTCEVMAEDAKRASHAVSQLERELAAAQGHMAAQDSELEGLHDAQRSAQVQINQYVIDLQAFERQVDVLSRQLSRGATDAQGWERERQQLLTDLAMAEQARHEVERHREALQRQMGGLDGQLHVAHARLQDALSDHHALEGKLGLEARRVQELEGVLARLRASQFRTQADGQLAGNRTDALGRRNAQLEDEVASLHSQLMVRERMALLSQQQSQIAELREENERLMELVGTMDRQSLALEVEVARLKSEDSPGTHEH</sequence>
<dbReference type="EMBL" id="JALJOQ010000034">
    <property type="protein sequence ID" value="KAK9807113.1"/>
    <property type="molecule type" value="Genomic_DNA"/>
</dbReference>
<evidence type="ECO:0000313" key="7">
    <source>
        <dbReference type="EMBL" id="KAK9807113.1"/>
    </source>
</evidence>
<comment type="similarity">
    <text evidence="4">Belongs to the CEP135/TSGA10 family.</text>
</comment>
<feature type="coiled-coil region" evidence="5">
    <location>
        <begin position="707"/>
        <end position="748"/>
    </location>
</feature>
<feature type="coiled-coil region" evidence="5">
    <location>
        <begin position="1073"/>
        <end position="1107"/>
    </location>
</feature>
<dbReference type="SUPFAM" id="SSF57997">
    <property type="entry name" value="Tropomyosin"/>
    <property type="match status" value="1"/>
</dbReference>
<feature type="compositionally biased region" description="Polar residues" evidence="6">
    <location>
        <begin position="462"/>
        <end position="473"/>
    </location>
</feature>
<keyword evidence="8" id="KW-1185">Reference proteome</keyword>
<feature type="compositionally biased region" description="Polar residues" evidence="6">
    <location>
        <begin position="483"/>
        <end position="500"/>
    </location>
</feature>
<dbReference type="GO" id="GO:0005814">
    <property type="term" value="C:centriole"/>
    <property type="evidence" value="ECO:0007669"/>
    <property type="project" value="UniProtKB-SubCell"/>
</dbReference>
<dbReference type="PANTHER" id="PTHR20544">
    <property type="entry name" value="CENTROSOMAL PROTEIN CEP135"/>
    <property type="match status" value="1"/>
</dbReference>
<comment type="subcellular location">
    <subcellularLocation>
        <location evidence="1">Cytoplasm</location>
        <location evidence="1">Cytoskeleton</location>
        <location evidence="1">Microtubule organizing center</location>
        <location evidence="1">Centrosome</location>
        <location evidence="1">Centriole</location>
    </subcellularLocation>
</comment>
<keyword evidence="2" id="KW-0963">Cytoplasm</keyword>
<feature type="coiled-coil region" evidence="5">
    <location>
        <begin position="381"/>
        <end position="408"/>
    </location>
</feature>
<feature type="region of interest" description="Disordered" evidence="6">
    <location>
        <begin position="458"/>
        <end position="507"/>
    </location>
</feature>
<keyword evidence="3" id="KW-0206">Cytoskeleton</keyword>
<comment type="caution">
    <text evidence="7">The sequence shown here is derived from an EMBL/GenBank/DDBJ whole genome shotgun (WGS) entry which is preliminary data.</text>
</comment>
<accession>A0AAW1PG52</accession>
<evidence type="ECO:0000256" key="1">
    <source>
        <dbReference type="ARBA" id="ARBA00004114"/>
    </source>
</evidence>
<feature type="coiled-coil region" evidence="5">
    <location>
        <begin position="777"/>
        <end position="839"/>
    </location>
</feature>
<evidence type="ECO:0000256" key="6">
    <source>
        <dbReference type="SAM" id="MobiDB-lite"/>
    </source>
</evidence>
<proteinExistence type="inferred from homology"/>
<evidence type="ECO:0000256" key="2">
    <source>
        <dbReference type="ARBA" id="ARBA00022490"/>
    </source>
</evidence>
<dbReference type="Gene3D" id="1.10.287.1490">
    <property type="match status" value="1"/>
</dbReference>
<feature type="coiled-coil region" evidence="5">
    <location>
        <begin position="66"/>
        <end position="93"/>
    </location>
</feature>
<name>A0AAW1PG52_9CHLO</name>
<feature type="coiled-coil region" evidence="5">
    <location>
        <begin position="514"/>
        <end position="664"/>
    </location>
</feature>
<dbReference type="AlphaFoldDB" id="A0AAW1PG52"/>
<gene>
    <name evidence="7" type="ORF">WJX73_006595</name>
</gene>
<evidence type="ECO:0000256" key="3">
    <source>
        <dbReference type="ARBA" id="ARBA00023212"/>
    </source>
</evidence>
<feature type="coiled-coil region" evidence="5">
    <location>
        <begin position="261"/>
        <end position="319"/>
    </location>
</feature>
<dbReference type="PANTHER" id="PTHR20544:SF0">
    <property type="entry name" value="NUCLEOPROTEIN TPR_MLP1 DOMAIN-CONTAINING PROTEIN"/>
    <property type="match status" value="1"/>
</dbReference>